<feature type="region of interest" description="Disordered" evidence="1">
    <location>
        <begin position="834"/>
        <end position="865"/>
    </location>
</feature>
<feature type="region of interest" description="Disordered" evidence="1">
    <location>
        <begin position="1205"/>
        <end position="1277"/>
    </location>
</feature>
<feature type="region of interest" description="Disordered" evidence="1">
    <location>
        <begin position="654"/>
        <end position="706"/>
    </location>
</feature>
<feature type="region of interest" description="Disordered" evidence="1">
    <location>
        <begin position="1369"/>
        <end position="1398"/>
    </location>
</feature>
<dbReference type="GO" id="GO:0003682">
    <property type="term" value="F:chromatin binding"/>
    <property type="evidence" value="ECO:0007669"/>
    <property type="project" value="TreeGrafter"/>
</dbReference>
<reference evidence="4" key="2">
    <citation type="submission" date="2025-09" db="UniProtKB">
        <authorList>
            <consortium name="Ensembl"/>
        </authorList>
    </citation>
    <scope>IDENTIFICATION</scope>
</reference>
<feature type="compositionally biased region" description="Polar residues" evidence="1">
    <location>
        <begin position="1223"/>
        <end position="1233"/>
    </location>
</feature>
<feature type="compositionally biased region" description="Polar residues" evidence="1">
    <location>
        <begin position="1064"/>
        <end position="1078"/>
    </location>
</feature>
<accession>A0A3Q2Y3V4</accession>
<dbReference type="PANTHER" id="PTHR16112:SF18">
    <property type="entry name" value="METHYL-CPG-BINDING DOMAIN PROTEIN 5"/>
    <property type="match status" value="1"/>
</dbReference>
<dbReference type="InterPro" id="IPR000313">
    <property type="entry name" value="PWWP_dom"/>
</dbReference>
<reference evidence="4" key="1">
    <citation type="submission" date="2025-08" db="UniProtKB">
        <authorList>
            <consortium name="Ensembl"/>
        </authorList>
    </citation>
    <scope>IDENTIFICATION</scope>
</reference>
<dbReference type="SUPFAM" id="SSF54171">
    <property type="entry name" value="DNA-binding domain"/>
    <property type="match status" value="1"/>
</dbReference>
<keyword evidence="5" id="KW-1185">Reference proteome</keyword>
<feature type="compositionally biased region" description="Polar residues" evidence="1">
    <location>
        <begin position="512"/>
        <end position="521"/>
    </location>
</feature>
<dbReference type="OMA" id="WDGETQH"/>
<dbReference type="SMART" id="SM00391">
    <property type="entry name" value="MBD"/>
    <property type="match status" value="1"/>
</dbReference>
<feature type="compositionally biased region" description="Low complexity" evidence="1">
    <location>
        <begin position="439"/>
        <end position="451"/>
    </location>
</feature>
<sequence>MNGGKECEAGDGRQAVAVQVPIGWQRKREHGGILYVSPSGSVLSSLDQVKNYLLTDGTCKCGLECPLILHKVFNFDPGAMVKQRTAEDVKSDEDVTKLCIHKRKLLAVATLHKSMESHPPLTLTSPVGGTSSVVVSHSANHRAIRTKAQDVLPTAAGSDCKNPYKMVMAAGHQQQMFPPQEIGGGQQPELCVGYSRPQRLPSSDPGPKSPNRVGYGGMLSPPISSTKHCGDGSQSPCTDTLASPEGFQRTNPCAFTCAGSPSSASIHGNSRMPLSPPSMILHGPPASQAACAMTRRTSTPLSPIATAKSPVMNNIPRVNFPYGMEIPGGAFHHKAQPPVHPVPPPPPSVPPSCVLQKRQLISEKDPLGILDPIPSKPMSQPPANTPNFQPNIHTQVSMMNVNIPPPAIVPLPSNLPLPTVKPGPVGHSGQVPRTQQSGPASSMSPSPVTSPVHMAGSALGRVEASPHRSRSSSTSSDHGNFAMPSGHQAPCGNLKVPPRSPRSAMGSPRPAMSSSPSTNKTDSIHQFRDPQLLSSVGTLQHNHRGQAGLLRMPLNQILNQQNAASFPASSLLSAAAKAQLAHQNKHSTTGAAAAGLAGAGANGGGGGHPGSMSGHPSMEGHSTLNSMLPPNFTMLLNCPEGQSGRAALRDKLMAQQRDPVRKRKQSSGSTSVNHDSNNSSNNMVYNVLNKPSMGGPPMAAPSAEQMRKVSRLGNLPPNTSMAQLLQSMSSQSSHNISGNSHHLTPTRLSPGPSPQGGTQLHYTDSTSKVPGDPQQNLMSQQRLRVQVDGMQRCPNMDTAGGHLGSRPGQFPDMMAQMKSSTLNNCAPRGPTSGLVGPDGMPLGHPHTNPPPLSHSGPHPSQHNLHHSVGQTNIVVIPGGDGSCMKNKSDTGENPSSLSLQPHINTGRGRLYKQEVMQQGGASLPTYQVQQHFSDNPPYADGSNANVDSMVCLYQNYQQGMMPHPQFSEGQPHPGDGLRAGTPGSDRAPGRGSESVDAIYRAVVDAASKGMQVTITTTVSGTTQASPVPAVSAMSAFAASIGEPVNLPQVVSAVVHGEGEVLPQQARTRQVRPTESQKNVDAGKSTPEATDYFRSPGRGTPRGQWDGEIHHGGGFDAHGNSGVWCGEEFLECSTQVRSSPCMERPTPPCSTNGSGDHSVALAHGKTFLDDSYRFNNCSRTPSNYKERLEQTVERCAHINGTTPLFNSRGYGEVLGPPRQELTADDQSPSSSTSLEGPLASAKDYSHYNGHFNGMAPSPSDTKSLSSEEDLRQPDSPSSELLHYRSRTFNMGELVWGQLKGFPSWPAKLAGDEQLHSAAMQLRDQAQVEPEKLKTLTHDLEALDRAAKRGLKPGKLNNHLEAAIHEAMSELDKMSGTVSPIPSRDRQVKMPKPKRRKISR</sequence>
<feature type="domain" description="PWWP" evidence="2">
    <location>
        <begin position="1289"/>
        <end position="1327"/>
    </location>
</feature>
<dbReference type="PROSITE" id="PS50812">
    <property type="entry name" value="PWWP"/>
    <property type="match status" value="1"/>
</dbReference>
<dbReference type="Proteomes" id="UP000264820">
    <property type="component" value="Unplaced"/>
</dbReference>
<dbReference type="Gene3D" id="2.30.30.140">
    <property type="match status" value="1"/>
</dbReference>
<feature type="domain" description="MBD" evidence="3">
    <location>
        <begin position="10"/>
        <end position="80"/>
    </location>
</feature>
<protein>
    <submittedName>
        <fullName evidence="4">Methyl-CpG binding domain protein 5</fullName>
    </submittedName>
</protein>
<dbReference type="GO" id="GO:0003677">
    <property type="term" value="F:DNA binding"/>
    <property type="evidence" value="ECO:0007669"/>
    <property type="project" value="InterPro"/>
</dbReference>
<dbReference type="InterPro" id="IPR001739">
    <property type="entry name" value="Methyl_CpG_DNA-bd"/>
</dbReference>
<feature type="region of interest" description="Disordered" evidence="1">
    <location>
        <begin position="1063"/>
        <end position="1112"/>
    </location>
</feature>
<proteinExistence type="predicted"/>
<dbReference type="PROSITE" id="PS50982">
    <property type="entry name" value="MBD"/>
    <property type="match status" value="1"/>
</dbReference>
<feature type="compositionally biased region" description="Low complexity" evidence="1">
    <location>
        <begin position="726"/>
        <end position="743"/>
    </location>
</feature>
<dbReference type="GeneTree" id="ENSGT00530000064137"/>
<evidence type="ECO:0000313" key="4">
    <source>
        <dbReference type="Ensembl" id="ENSHCOP00000012224.1"/>
    </source>
</evidence>
<feature type="region of interest" description="Disordered" evidence="1">
    <location>
        <begin position="602"/>
        <end position="626"/>
    </location>
</feature>
<dbReference type="STRING" id="109280.ENSHCOP00000012224"/>
<feature type="compositionally biased region" description="Basic residues" evidence="1">
    <location>
        <begin position="1387"/>
        <end position="1398"/>
    </location>
</feature>
<dbReference type="PANTHER" id="PTHR16112">
    <property type="entry name" value="METHYL-CPG BINDING PROTEIN, DROSOPHILA"/>
    <property type="match status" value="1"/>
</dbReference>
<feature type="compositionally biased region" description="Low complexity" evidence="1">
    <location>
        <begin position="669"/>
        <end position="682"/>
    </location>
</feature>
<evidence type="ECO:0000313" key="5">
    <source>
        <dbReference type="Proteomes" id="UP000264820"/>
    </source>
</evidence>
<feature type="region of interest" description="Disordered" evidence="1">
    <location>
        <begin position="419"/>
        <end position="523"/>
    </location>
</feature>
<evidence type="ECO:0000259" key="2">
    <source>
        <dbReference type="PROSITE" id="PS50812"/>
    </source>
</evidence>
<dbReference type="GO" id="GO:0010369">
    <property type="term" value="C:chromocenter"/>
    <property type="evidence" value="ECO:0007669"/>
    <property type="project" value="TreeGrafter"/>
</dbReference>
<feature type="region of interest" description="Disordered" evidence="1">
    <location>
        <begin position="726"/>
        <end position="778"/>
    </location>
</feature>
<dbReference type="GO" id="GO:0005634">
    <property type="term" value="C:nucleus"/>
    <property type="evidence" value="ECO:0007669"/>
    <property type="project" value="TreeGrafter"/>
</dbReference>
<evidence type="ECO:0000256" key="1">
    <source>
        <dbReference type="SAM" id="MobiDB-lite"/>
    </source>
</evidence>
<dbReference type="SUPFAM" id="SSF63748">
    <property type="entry name" value="Tudor/PWWP/MBT"/>
    <property type="match status" value="1"/>
</dbReference>
<feature type="compositionally biased region" description="Low complexity" evidence="1">
    <location>
        <begin position="853"/>
        <end position="862"/>
    </location>
</feature>
<organism evidence="4 5">
    <name type="scientific">Hippocampus comes</name>
    <name type="common">Tiger tail seahorse</name>
    <dbReference type="NCBI Taxonomy" id="109280"/>
    <lineage>
        <taxon>Eukaryota</taxon>
        <taxon>Metazoa</taxon>
        <taxon>Chordata</taxon>
        <taxon>Craniata</taxon>
        <taxon>Vertebrata</taxon>
        <taxon>Euteleostomi</taxon>
        <taxon>Actinopterygii</taxon>
        <taxon>Neopterygii</taxon>
        <taxon>Teleostei</taxon>
        <taxon>Neoteleostei</taxon>
        <taxon>Acanthomorphata</taxon>
        <taxon>Syngnathiaria</taxon>
        <taxon>Syngnathiformes</taxon>
        <taxon>Syngnathoidei</taxon>
        <taxon>Syngnathidae</taxon>
        <taxon>Hippocampus</taxon>
    </lineage>
</organism>
<feature type="compositionally biased region" description="Polar residues" evidence="1">
    <location>
        <begin position="755"/>
        <end position="778"/>
    </location>
</feature>
<dbReference type="InterPro" id="IPR016177">
    <property type="entry name" value="DNA-bd_dom_sf"/>
</dbReference>
<name>A0A3Q2Y3V4_HIPCM</name>
<evidence type="ECO:0000259" key="3">
    <source>
        <dbReference type="PROSITE" id="PS50982"/>
    </source>
</evidence>
<feature type="region of interest" description="Disordered" evidence="1">
    <location>
        <begin position="961"/>
        <end position="993"/>
    </location>
</feature>
<dbReference type="Ensembl" id="ENSHCOT00000019182.1">
    <property type="protein sequence ID" value="ENSHCOP00000012224.1"/>
    <property type="gene ID" value="ENSHCOG00000015223.1"/>
</dbReference>